<protein>
    <recommendedName>
        <fullName evidence="7">3-phosphoshikimate 1-carboxyvinyltransferase</fullName>
        <ecNumber evidence="7">2.5.1.19</ecNumber>
    </recommendedName>
    <alternativeName>
        <fullName evidence="7">5-enolpyruvylshikimate-3-phosphate synthase</fullName>
        <shortName evidence="7">EPSP synthase</shortName>
        <shortName evidence="7">EPSPS</shortName>
    </alternativeName>
</protein>
<feature type="active site" description="Proton acceptor" evidence="7">
    <location>
        <position position="314"/>
    </location>
</feature>
<dbReference type="InterPro" id="IPR001986">
    <property type="entry name" value="Enolpyruvate_Tfrase_dom"/>
</dbReference>
<feature type="binding site" evidence="7">
    <location>
        <position position="25"/>
    </location>
    <ligand>
        <name>phosphoenolpyruvate</name>
        <dbReference type="ChEBI" id="CHEBI:58702"/>
    </ligand>
</feature>
<evidence type="ECO:0000256" key="2">
    <source>
        <dbReference type="ARBA" id="ARBA00009948"/>
    </source>
</evidence>
<name>A0A0B2BJP8_9ACTN</name>
<feature type="binding site" evidence="7">
    <location>
        <position position="25"/>
    </location>
    <ligand>
        <name>3-phosphoshikimate</name>
        <dbReference type="ChEBI" id="CHEBI:145989"/>
    </ligand>
</feature>
<evidence type="ECO:0000259" key="8">
    <source>
        <dbReference type="Pfam" id="PF00275"/>
    </source>
</evidence>
<dbReference type="GO" id="GO:0009073">
    <property type="term" value="P:aromatic amino acid family biosynthetic process"/>
    <property type="evidence" value="ECO:0007669"/>
    <property type="project" value="UniProtKB-KW"/>
</dbReference>
<organism evidence="9 10">
    <name type="scientific">Mumia flava</name>
    <dbReference type="NCBI Taxonomy" id="1348852"/>
    <lineage>
        <taxon>Bacteria</taxon>
        <taxon>Bacillati</taxon>
        <taxon>Actinomycetota</taxon>
        <taxon>Actinomycetes</taxon>
        <taxon>Propionibacteriales</taxon>
        <taxon>Nocardioidaceae</taxon>
        <taxon>Mumia</taxon>
    </lineage>
</organism>
<dbReference type="InterPro" id="IPR023193">
    <property type="entry name" value="EPSP_synthase_CS"/>
</dbReference>
<comment type="caution">
    <text evidence="7">Lacks conserved residue(s) required for the propagation of feature annotation.</text>
</comment>
<evidence type="ECO:0000256" key="3">
    <source>
        <dbReference type="ARBA" id="ARBA00022605"/>
    </source>
</evidence>
<keyword evidence="7" id="KW-0963">Cytoplasm</keyword>
<reference evidence="9 10" key="1">
    <citation type="submission" date="2017-11" db="EMBL/GenBank/DDBJ databases">
        <title>Genomic Encyclopedia of Archaeal and Bacterial Type Strains, Phase II (KMG-II): From Individual Species to Whole Genera.</title>
        <authorList>
            <person name="Goeker M."/>
        </authorList>
    </citation>
    <scope>NUCLEOTIDE SEQUENCE [LARGE SCALE GENOMIC DNA]</scope>
    <source>
        <strain evidence="9 10">DSM 27763</strain>
    </source>
</reference>
<gene>
    <name evidence="7" type="primary">aroA</name>
    <name evidence="9" type="ORF">CLV56_0702</name>
</gene>
<keyword evidence="4 7" id="KW-0808">Transferase</keyword>
<dbReference type="OrthoDB" id="9809920at2"/>
<dbReference type="PANTHER" id="PTHR21090:SF5">
    <property type="entry name" value="PENTAFUNCTIONAL AROM POLYPEPTIDE"/>
    <property type="match status" value="1"/>
</dbReference>
<dbReference type="GO" id="GO:0008652">
    <property type="term" value="P:amino acid biosynthetic process"/>
    <property type="evidence" value="ECO:0007669"/>
    <property type="project" value="UniProtKB-KW"/>
</dbReference>
<feature type="binding site" evidence="7">
    <location>
        <position position="199"/>
    </location>
    <ligand>
        <name>3-phosphoshikimate</name>
        <dbReference type="ChEBI" id="CHEBI:145989"/>
    </ligand>
</feature>
<dbReference type="PANTHER" id="PTHR21090">
    <property type="entry name" value="AROM/DEHYDROQUINATE SYNTHASE"/>
    <property type="match status" value="1"/>
</dbReference>
<dbReference type="InterPro" id="IPR006264">
    <property type="entry name" value="EPSP_synthase"/>
</dbReference>
<dbReference type="RefSeq" id="WP_039345560.1">
    <property type="nucleotide sequence ID" value="NZ_PGEZ01000001.1"/>
</dbReference>
<feature type="binding site" evidence="7">
    <location>
        <position position="26"/>
    </location>
    <ligand>
        <name>3-phosphoshikimate</name>
        <dbReference type="ChEBI" id="CHEBI:145989"/>
    </ligand>
</feature>
<comment type="similarity">
    <text evidence="2 7">Belongs to the EPSP synthase family.</text>
</comment>
<comment type="subcellular location">
    <subcellularLocation>
        <location evidence="7">Cytoplasm</location>
    </subcellularLocation>
</comment>
<feature type="binding site" evidence="7">
    <location>
        <position position="124"/>
    </location>
    <ligand>
        <name>phosphoenolpyruvate</name>
        <dbReference type="ChEBI" id="CHEBI:58702"/>
    </ligand>
</feature>
<dbReference type="FunFam" id="3.65.10.10:FF:000011">
    <property type="entry name" value="3-phosphoshikimate 1-carboxyvinyltransferase"/>
    <property type="match status" value="1"/>
</dbReference>
<feature type="binding site" evidence="7">
    <location>
        <position position="30"/>
    </location>
    <ligand>
        <name>3-phosphoshikimate</name>
        <dbReference type="ChEBI" id="CHEBI:145989"/>
    </ligand>
</feature>
<feature type="binding site" evidence="7">
    <location>
        <position position="170"/>
    </location>
    <ligand>
        <name>3-phosphoshikimate</name>
        <dbReference type="ChEBI" id="CHEBI:145989"/>
    </ligand>
</feature>
<dbReference type="AlphaFoldDB" id="A0A0B2BJP8"/>
<feature type="domain" description="Enolpyruvate transferase" evidence="8">
    <location>
        <begin position="12"/>
        <end position="419"/>
    </location>
</feature>
<feature type="binding site" evidence="7">
    <location>
        <position position="172"/>
    </location>
    <ligand>
        <name>3-phosphoshikimate</name>
        <dbReference type="ChEBI" id="CHEBI:145989"/>
    </ligand>
</feature>
<dbReference type="SUPFAM" id="SSF55205">
    <property type="entry name" value="EPT/RTPC-like"/>
    <property type="match status" value="1"/>
</dbReference>
<dbReference type="GO" id="GO:0009423">
    <property type="term" value="P:chorismate biosynthetic process"/>
    <property type="evidence" value="ECO:0007669"/>
    <property type="project" value="UniProtKB-UniRule"/>
</dbReference>
<proteinExistence type="inferred from homology"/>
<feature type="binding site" evidence="7">
    <location>
        <position position="314"/>
    </location>
    <ligand>
        <name>3-phosphoshikimate</name>
        <dbReference type="ChEBI" id="CHEBI:145989"/>
    </ligand>
</feature>
<dbReference type="UniPathway" id="UPA00053">
    <property type="reaction ID" value="UER00089"/>
</dbReference>
<dbReference type="Gene3D" id="3.65.10.10">
    <property type="entry name" value="Enolpyruvate transferase domain"/>
    <property type="match status" value="2"/>
</dbReference>
<comment type="caution">
    <text evidence="9">The sequence shown here is derived from an EMBL/GenBank/DDBJ whole genome shotgun (WGS) entry which is preliminary data.</text>
</comment>
<comment type="subunit">
    <text evidence="7">Monomer.</text>
</comment>
<feature type="binding site" evidence="7">
    <location>
        <position position="96"/>
    </location>
    <ligand>
        <name>phosphoenolpyruvate</name>
        <dbReference type="ChEBI" id="CHEBI:58702"/>
    </ligand>
</feature>
<dbReference type="InterPro" id="IPR036968">
    <property type="entry name" value="Enolpyruvate_Tfrase_sf"/>
</dbReference>
<feature type="binding site" evidence="7">
    <location>
        <position position="172"/>
    </location>
    <ligand>
        <name>phosphoenolpyruvate</name>
        <dbReference type="ChEBI" id="CHEBI:58702"/>
    </ligand>
</feature>
<evidence type="ECO:0000256" key="6">
    <source>
        <dbReference type="ARBA" id="ARBA00044633"/>
    </source>
</evidence>
<evidence type="ECO:0000256" key="5">
    <source>
        <dbReference type="ARBA" id="ARBA00023141"/>
    </source>
</evidence>
<feature type="binding site" evidence="7">
    <location>
        <position position="341"/>
    </location>
    <ligand>
        <name>3-phosphoshikimate</name>
        <dbReference type="ChEBI" id="CHEBI:145989"/>
    </ligand>
</feature>
<dbReference type="Pfam" id="PF00275">
    <property type="entry name" value="EPSP_synthase"/>
    <property type="match status" value="1"/>
</dbReference>
<accession>A0A0B2BJP8</accession>
<dbReference type="PROSITE" id="PS00104">
    <property type="entry name" value="EPSP_SYNTHASE_1"/>
    <property type="match status" value="1"/>
</dbReference>
<dbReference type="GO" id="GO:0005737">
    <property type="term" value="C:cytoplasm"/>
    <property type="evidence" value="ECO:0007669"/>
    <property type="project" value="UniProtKB-SubCell"/>
</dbReference>
<dbReference type="Proteomes" id="UP000230842">
    <property type="component" value="Unassembled WGS sequence"/>
</dbReference>
<feature type="binding site" evidence="7">
    <location>
        <position position="411"/>
    </location>
    <ligand>
        <name>phosphoenolpyruvate</name>
        <dbReference type="ChEBI" id="CHEBI:58702"/>
    </ligand>
</feature>
<dbReference type="InterPro" id="IPR013792">
    <property type="entry name" value="RNA3'P_cycl/enolpyr_Trfase_a/b"/>
</dbReference>
<feature type="binding site" evidence="7">
    <location>
        <position position="386"/>
    </location>
    <ligand>
        <name>phosphoenolpyruvate</name>
        <dbReference type="ChEBI" id="CHEBI:58702"/>
    </ligand>
</feature>
<dbReference type="GO" id="GO:0003866">
    <property type="term" value="F:3-phosphoshikimate 1-carboxyvinyltransferase activity"/>
    <property type="evidence" value="ECO:0007669"/>
    <property type="project" value="UniProtKB-UniRule"/>
</dbReference>
<evidence type="ECO:0000313" key="10">
    <source>
        <dbReference type="Proteomes" id="UP000230842"/>
    </source>
</evidence>
<keyword evidence="3 7" id="KW-0028">Amino-acid biosynthesis</keyword>
<dbReference type="HAMAP" id="MF_00210">
    <property type="entry name" value="EPSP_synth"/>
    <property type="match status" value="1"/>
</dbReference>
<comment type="catalytic activity">
    <reaction evidence="6">
        <text>3-phosphoshikimate + phosphoenolpyruvate = 5-O-(1-carboxyvinyl)-3-phosphoshikimate + phosphate</text>
        <dbReference type="Rhea" id="RHEA:21256"/>
        <dbReference type="ChEBI" id="CHEBI:43474"/>
        <dbReference type="ChEBI" id="CHEBI:57701"/>
        <dbReference type="ChEBI" id="CHEBI:58702"/>
        <dbReference type="ChEBI" id="CHEBI:145989"/>
        <dbReference type="EC" id="2.5.1.19"/>
    </reaction>
    <physiologicalReaction direction="left-to-right" evidence="6">
        <dbReference type="Rhea" id="RHEA:21257"/>
    </physiologicalReaction>
</comment>
<keyword evidence="10" id="KW-1185">Reference proteome</keyword>
<comment type="function">
    <text evidence="7">Catalyzes the transfer of the enolpyruvyl moiety of phosphoenolpyruvate (PEP) to the 5-hydroxyl of shikimate-3-phosphate (S3P) to produce enolpyruvyl shikimate-3-phosphate and inorganic phosphate.</text>
</comment>
<dbReference type="EMBL" id="PGEZ01000001">
    <property type="protein sequence ID" value="PJJ56493.1"/>
    <property type="molecule type" value="Genomic_DNA"/>
</dbReference>
<feature type="binding site" evidence="7">
    <location>
        <position position="171"/>
    </location>
    <ligand>
        <name>3-phosphoshikimate</name>
        <dbReference type="ChEBI" id="CHEBI:145989"/>
    </ligand>
</feature>
<evidence type="ECO:0000256" key="4">
    <source>
        <dbReference type="ARBA" id="ARBA00022679"/>
    </source>
</evidence>
<evidence type="ECO:0000256" key="1">
    <source>
        <dbReference type="ARBA" id="ARBA00004811"/>
    </source>
</evidence>
<dbReference type="PROSITE" id="PS00885">
    <property type="entry name" value="EPSP_SYNTHASE_2"/>
    <property type="match status" value="1"/>
</dbReference>
<dbReference type="PIRSF" id="PIRSF000505">
    <property type="entry name" value="EPSPS"/>
    <property type="match status" value="1"/>
</dbReference>
<keyword evidence="5 7" id="KW-0057">Aromatic amino acid biosynthesis</keyword>
<sequence length="425" mass="44684">MSTQLWSAPYRPEPLDAAVSLPGSKSQTNRALVLAALADGPSRLHRPLVSRDADLMADALAALGAGIVRDAEHWTVTPAPLGQPLGAVTIDCGLAGTVMRFVPAVAALFDATTTLDGDPRARERPMGGTLDALRGLGVALDTPQGDRLPFAVHGTGTVAGGPLTIDASESSQFVSALLLVAPRFADGLDLRHAGERMPSLPHVAMTLDELRRRGVEVEEPEPARWIVRPGAVRALDAEIEPDLSNAGAFLGGVLVTGGRLRVRHWPTRTTQAGDRWRSIAVSFGAAVERDGDDLVVTATGVPRGVDLDLGDVGELTPVVAAVAALADGPSRLRGIGHLRGHETDRIAALATELRRVGCTVDEHDDGLTIVPGPLRSADLETYADHRMAHAAAVLGLAAKGTRVHDVETTAKTYPGFADDWERFAS</sequence>
<feature type="binding site" evidence="7">
    <location>
        <position position="345"/>
    </location>
    <ligand>
        <name>phosphoenolpyruvate</name>
        <dbReference type="ChEBI" id="CHEBI:58702"/>
    </ligand>
</feature>
<evidence type="ECO:0000256" key="7">
    <source>
        <dbReference type="HAMAP-Rule" id="MF_00210"/>
    </source>
</evidence>
<dbReference type="EC" id="2.5.1.19" evidence="7"/>
<evidence type="ECO:0000313" key="9">
    <source>
        <dbReference type="EMBL" id="PJJ56493.1"/>
    </source>
</evidence>
<comment type="pathway">
    <text evidence="1 7">Metabolic intermediate biosynthesis; chorismate biosynthesis; chorismate from D-erythrose 4-phosphate and phosphoenolpyruvate: step 6/7.</text>
</comment>
<dbReference type="CDD" id="cd01556">
    <property type="entry name" value="EPSP_synthase"/>
    <property type="match status" value="1"/>
</dbReference>
<dbReference type="NCBIfam" id="TIGR01356">
    <property type="entry name" value="aroA"/>
    <property type="match status" value="1"/>
</dbReference>